<feature type="domain" description="ACT" evidence="1">
    <location>
        <begin position="111"/>
        <end position="192"/>
    </location>
</feature>
<evidence type="ECO:0000313" key="3">
    <source>
        <dbReference type="Proteomes" id="UP001203761"/>
    </source>
</evidence>
<dbReference type="InterPro" id="IPR050990">
    <property type="entry name" value="UPF0237/GcvR_regulator"/>
</dbReference>
<dbReference type="InterPro" id="IPR045865">
    <property type="entry name" value="ACT-like_dom_sf"/>
</dbReference>
<dbReference type="Proteomes" id="UP001203761">
    <property type="component" value="Unassembled WGS sequence"/>
</dbReference>
<dbReference type="PANTHER" id="PTHR34875:SF6">
    <property type="entry name" value="UPF0237 PROTEIN MJ1558"/>
    <property type="match status" value="1"/>
</dbReference>
<reference evidence="2" key="1">
    <citation type="submission" date="2022-02" db="EMBL/GenBank/DDBJ databases">
        <authorList>
            <person name="Lee M."/>
            <person name="Kim S.-J."/>
            <person name="Jung M.-Y."/>
        </authorList>
    </citation>
    <scope>NUCLEOTIDE SEQUENCE</scope>
    <source>
        <strain evidence="2">JHP9</strain>
    </source>
</reference>
<dbReference type="PIRSF" id="PIRSF028103">
    <property type="entry name" value="GcvR"/>
    <property type="match status" value="1"/>
</dbReference>
<dbReference type="InterPro" id="IPR016867">
    <property type="entry name" value="GcvR"/>
</dbReference>
<comment type="caution">
    <text evidence="2">The sequence shown here is derived from an EMBL/GenBank/DDBJ whole genome shotgun (WGS) entry which is preliminary data.</text>
</comment>
<name>A0ABT0R1C5_9MICO</name>
<dbReference type="Gene3D" id="3.30.70.260">
    <property type="match status" value="2"/>
</dbReference>
<sequence length="205" mass="21726">MTKLVLSAIGDDRAGLVSALSRVVDSHGGNWLDSQFARLGGKFAGLVLIELDADRSDELESAVADLLREVGWKIEVTRAEAGPSAEDDAAAEREGFLGGTGEGEYRAEPLRVHLIGTDRPGMVRQITGALADQGISISTFRSWTSAAPMDGGVLFEAEALVRLPSDADEDAVREALEPIADELMIDLELGGRLHGRGEAETGEQA</sequence>
<dbReference type="CDD" id="cd04869">
    <property type="entry name" value="ACT_GcvR_2"/>
    <property type="match status" value="1"/>
</dbReference>
<dbReference type="InterPro" id="IPR002912">
    <property type="entry name" value="ACT_dom"/>
</dbReference>
<keyword evidence="3" id="KW-1185">Reference proteome</keyword>
<protein>
    <submittedName>
        <fullName evidence="2">ACT domain-containing protein</fullName>
    </submittedName>
</protein>
<dbReference type="EMBL" id="JAKNCJ010000005">
    <property type="protein sequence ID" value="MCL6423727.1"/>
    <property type="molecule type" value="Genomic_DNA"/>
</dbReference>
<dbReference type="RefSeq" id="WP_249737810.1">
    <property type="nucleotide sequence ID" value="NZ_JAKNCJ010000005.1"/>
</dbReference>
<dbReference type="PANTHER" id="PTHR34875">
    <property type="entry name" value="UPF0237 PROTEIN MJ1558"/>
    <property type="match status" value="1"/>
</dbReference>
<evidence type="ECO:0000313" key="2">
    <source>
        <dbReference type="EMBL" id="MCL6423727.1"/>
    </source>
</evidence>
<dbReference type="Pfam" id="PF01842">
    <property type="entry name" value="ACT"/>
    <property type="match status" value="1"/>
</dbReference>
<dbReference type="Pfam" id="PF13740">
    <property type="entry name" value="ACT_6"/>
    <property type="match status" value="1"/>
</dbReference>
<gene>
    <name evidence="2" type="ORF">Bequi_10070</name>
</gene>
<proteinExistence type="predicted"/>
<dbReference type="PROSITE" id="PS51671">
    <property type="entry name" value="ACT"/>
    <property type="match status" value="1"/>
</dbReference>
<evidence type="ECO:0000259" key="1">
    <source>
        <dbReference type="PROSITE" id="PS51671"/>
    </source>
</evidence>
<dbReference type="SUPFAM" id="SSF55021">
    <property type="entry name" value="ACT-like"/>
    <property type="match status" value="2"/>
</dbReference>
<accession>A0ABT0R1C5</accession>
<organism evidence="2 3">
    <name type="scientific">Brachybacterium equifaecis</name>
    <dbReference type="NCBI Taxonomy" id="2910770"/>
    <lineage>
        <taxon>Bacteria</taxon>
        <taxon>Bacillati</taxon>
        <taxon>Actinomycetota</taxon>
        <taxon>Actinomycetes</taxon>
        <taxon>Micrococcales</taxon>
        <taxon>Dermabacteraceae</taxon>
        <taxon>Brachybacterium</taxon>
    </lineage>
</organism>